<comment type="cofactor">
    <cofactor evidence="1">
        <name>Mg(2+)</name>
        <dbReference type="ChEBI" id="CHEBI:18420"/>
    </cofactor>
</comment>
<dbReference type="PANTHER" id="PTHR18901">
    <property type="entry name" value="2-DEOXYGLUCOSE-6-PHOSPHATE PHOSPHATASE 2"/>
    <property type="match status" value="1"/>
</dbReference>
<evidence type="ECO:0000256" key="9">
    <source>
        <dbReference type="ARBA" id="ARBA00070517"/>
    </source>
</evidence>
<protein>
    <recommendedName>
        <fullName evidence="9">Pseudouridine-5'-phosphatase</fullName>
        <ecNumber evidence="8">3.1.3.96</ecNumber>
    </recommendedName>
    <alternativeName>
        <fullName evidence="10">Haloacid dehalogenase-like hydrolase domain-containing protein 1</fullName>
    </alternativeName>
    <alternativeName>
        <fullName evidence="11">Haloacid dehalogenase-like hydrolase domain-containing protein 1A</fullName>
    </alternativeName>
    <alternativeName>
        <fullName evidence="12">Pseudouridine-5'-monophosphatase</fullName>
    </alternativeName>
</protein>
<evidence type="ECO:0000256" key="8">
    <source>
        <dbReference type="ARBA" id="ARBA00066578"/>
    </source>
</evidence>
<comment type="similarity">
    <text evidence="2">Belongs to the HAD-like hydrolase superfamily. CbbY/CbbZ/Gph/YieH family.</text>
</comment>
<evidence type="ECO:0000256" key="1">
    <source>
        <dbReference type="ARBA" id="ARBA00001946"/>
    </source>
</evidence>
<keyword evidence="4" id="KW-0378">Hydrolase</keyword>
<dbReference type="GO" id="GO:1990738">
    <property type="term" value="F:pseudouridine 5'-phosphatase activity"/>
    <property type="evidence" value="ECO:0007669"/>
    <property type="project" value="UniProtKB-EC"/>
</dbReference>
<evidence type="ECO:0000256" key="7">
    <source>
        <dbReference type="ARBA" id="ARBA00056605"/>
    </source>
</evidence>
<organism evidence="13 14">
    <name type="scientific">Eptatretus burgeri</name>
    <name type="common">Inshore hagfish</name>
    <dbReference type="NCBI Taxonomy" id="7764"/>
    <lineage>
        <taxon>Eukaryota</taxon>
        <taxon>Metazoa</taxon>
        <taxon>Chordata</taxon>
        <taxon>Craniata</taxon>
        <taxon>Vertebrata</taxon>
        <taxon>Cyclostomata</taxon>
        <taxon>Myxini</taxon>
        <taxon>Myxiniformes</taxon>
        <taxon>Myxinidae</taxon>
        <taxon>Eptatretinae</taxon>
        <taxon>Eptatretus</taxon>
    </lineage>
</organism>
<evidence type="ECO:0000256" key="12">
    <source>
        <dbReference type="ARBA" id="ARBA00083904"/>
    </source>
</evidence>
<evidence type="ECO:0000256" key="4">
    <source>
        <dbReference type="ARBA" id="ARBA00022801"/>
    </source>
</evidence>
<comment type="catalytic activity">
    <reaction evidence="6">
        <text>psi-UMP + H2O = pseudouridine + phosphate</text>
        <dbReference type="Rhea" id="RHEA:10944"/>
        <dbReference type="ChEBI" id="CHEBI:15377"/>
        <dbReference type="ChEBI" id="CHEBI:17802"/>
        <dbReference type="ChEBI" id="CHEBI:43474"/>
        <dbReference type="ChEBI" id="CHEBI:58380"/>
        <dbReference type="EC" id="3.1.3.96"/>
    </reaction>
</comment>
<dbReference type="Pfam" id="PF00702">
    <property type="entry name" value="Hydrolase"/>
    <property type="match status" value="1"/>
</dbReference>
<dbReference type="InterPro" id="IPR023198">
    <property type="entry name" value="PGP-like_dom2"/>
</dbReference>
<dbReference type="NCBIfam" id="TIGR01509">
    <property type="entry name" value="HAD-SF-IA-v3"/>
    <property type="match status" value="1"/>
</dbReference>
<dbReference type="GeneTree" id="ENSGT00390000014753"/>
<dbReference type="Proteomes" id="UP000694388">
    <property type="component" value="Unplaced"/>
</dbReference>
<dbReference type="AlphaFoldDB" id="A0A8C4N182"/>
<dbReference type="Gene3D" id="1.10.150.240">
    <property type="entry name" value="Putative phosphatase, domain 2"/>
    <property type="match status" value="1"/>
</dbReference>
<evidence type="ECO:0000256" key="6">
    <source>
        <dbReference type="ARBA" id="ARBA00052504"/>
    </source>
</evidence>
<evidence type="ECO:0000256" key="5">
    <source>
        <dbReference type="ARBA" id="ARBA00022842"/>
    </source>
</evidence>
<reference evidence="13" key="2">
    <citation type="submission" date="2025-09" db="UniProtKB">
        <authorList>
            <consortium name="Ensembl"/>
        </authorList>
    </citation>
    <scope>IDENTIFICATION</scope>
</reference>
<dbReference type="InterPro" id="IPR036412">
    <property type="entry name" value="HAD-like_sf"/>
</dbReference>
<evidence type="ECO:0000313" key="14">
    <source>
        <dbReference type="Proteomes" id="UP000694388"/>
    </source>
</evidence>
<keyword evidence="3" id="KW-0479">Metal-binding</keyword>
<dbReference type="Ensembl" id="ENSEBUT00000001215.1">
    <property type="protein sequence ID" value="ENSEBUP00000000904.1"/>
    <property type="gene ID" value="ENSEBUG00000000913.1"/>
</dbReference>
<dbReference type="FunFam" id="3.40.50.1000:FF:000055">
    <property type="entry name" value="Haloacid dehalogenase-like hydrolase family protein"/>
    <property type="match status" value="1"/>
</dbReference>
<evidence type="ECO:0000313" key="13">
    <source>
        <dbReference type="Ensembl" id="ENSEBUP00000000904.1"/>
    </source>
</evidence>
<name>A0A8C4N182_EPTBU</name>
<dbReference type="SUPFAM" id="SSF56784">
    <property type="entry name" value="HAD-like"/>
    <property type="match status" value="1"/>
</dbReference>
<dbReference type="Gene3D" id="3.40.50.1000">
    <property type="entry name" value="HAD superfamily/HAD-like"/>
    <property type="match status" value="1"/>
</dbReference>
<evidence type="ECO:0000256" key="11">
    <source>
        <dbReference type="ARBA" id="ARBA00075873"/>
    </source>
</evidence>
<evidence type="ECO:0000256" key="2">
    <source>
        <dbReference type="ARBA" id="ARBA00006171"/>
    </source>
</evidence>
<proteinExistence type="inferred from homology"/>
<reference evidence="13" key="1">
    <citation type="submission" date="2025-08" db="UniProtKB">
        <authorList>
            <consortium name="Ensembl"/>
        </authorList>
    </citation>
    <scope>IDENTIFICATION</scope>
</reference>
<dbReference type="GO" id="GO:0046872">
    <property type="term" value="F:metal ion binding"/>
    <property type="evidence" value="ECO:0007669"/>
    <property type="project" value="UniProtKB-KW"/>
</dbReference>
<dbReference type="PANTHER" id="PTHR18901:SF38">
    <property type="entry name" value="PSEUDOURIDINE-5'-PHOSPHATASE"/>
    <property type="match status" value="1"/>
</dbReference>
<keyword evidence="14" id="KW-1185">Reference proteome</keyword>
<dbReference type="InterPro" id="IPR023214">
    <property type="entry name" value="HAD_sf"/>
</dbReference>
<dbReference type="InterPro" id="IPR006439">
    <property type="entry name" value="HAD-SF_hydro_IA"/>
</dbReference>
<sequence length="236" mass="25822">MLTWLVMYRKVVGSGRRSSFHTPLSPSSRDTERIYTEVFQSICGEYGKEYTWALKARVMGRPAREAAAIICQSVGLPLEPEELLVESSRRLHERFPSAQLMPGVERLVTHLSAHGVPLAVATGSSRETLQRKTEQHGRLFNHMQVVVTSDELAAGHGKPAPDIFLKAASRFIPPAQPAKCLVFEDAPNGVGGAKAAGMQVVMVPDSQLDHDLQNGATQVLTSLTEFIPETFGLPSY</sequence>
<dbReference type="EC" id="3.1.3.96" evidence="8"/>
<evidence type="ECO:0000256" key="3">
    <source>
        <dbReference type="ARBA" id="ARBA00022723"/>
    </source>
</evidence>
<comment type="function">
    <text evidence="7">Dephosphorylates pseudouridine 5'-phosphate, a potential intermediate in rRNA degradation. Pseudouridine is then excreted intact in urine.</text>
</comment>
<dbReference type="FunFam" id="1.10.150.240:FF:000001">
    <property type="entry name" value="Haloacid dehalogenase-like hydrolase domain"/>
    <property type="match status" value="1"/>
</dbReference>
<accession>A0A8C4N182</accession>
<evidence type="ECO:0000256" key="10">
    <source>
        <dbReference type="ARBA" id="ARBA00075025"/>
    </source>
</evidence>
<keyword evidence="5" id="KW-0460">Magnesium</keyword>